<organism evidence="2 3">
    <name type="scientific">Musa troglodytarum</name>
    <name type="common">fe'i banana</name>
    <dbReference type="NCBI Taxonomy" id="320322"/>
    <lineage>
        <taxon>Eukaryota</taxon>
        <taxon>Viridiplantae</taxon>
        <taxon>Streptophyta</taxon>
        <taxon>Embryophyta</taxon>
        <taxon>Tracheophyta</taxon>
        <taxon>Spermatophyta</taxon>
        <taxon>Magnoliopsida</taxon>
        <taxon>Liliopsida</taxon>
        <taxon>Zingiberales</taxon>
        <taxon>Musaceae</taxon>
        <taxon>Musa</taxon>
    </lineage>
</organism>
<feature type="chain" id="PRO_5038408904" evidence="1">
    <location>
        <begin position="36"/>
        <end position="173"/>
    </location>
</feature>
<dbReference type="Proteomes" id="UP001055439">
    <property type="component" value="Chromosome 6"/>
</dbReference>
<proteinExistence type="predicted"/>
<dbReference type="InterPro" id="IPR007493">
    <property type="entry name" value="DUF538"/>
</dbReference>
<dbReference type="InterPro" id="IPR036758">
    <property type="entry name" value="At5g01610-like"/>
</dbReference>
<accession>A0A9E7GHC4</accession>
<dbReference type="AlphaFoldDB" id="A0A9E7GHC4"/>
<dbReference type="SUPFAM" id="SSF141562">
    <property type="entry name" value="At5g01610-like"/>
    <property type="match status" value="1"/>
</dbReference>
<sequence>MALLSSSSSSSSSSVQLLLRLFSLLLASLTAQSLGSPPTGTTIYDLLPEYGLPSGLLPDTVKSFSLAENGSFAVELSGPCYIDFEYLVYYEPKISGVVKYGSIEDLKGVKVRRFLIWFDVDAIKVDLPPSEYIYFQVGWITRKLLVDQFQTVHSCNANQGFLESAEDVFDWSI</sequence>
<dbReference type="EMBL" id="CP097508">
    <property type="protein sequence ID" value="URE12282.1"/>
    <property type="molecule type" value="Genomic_DNA"/>
</dbReference>
<protein>
    <submittedName>
        <fullName evidence="2">Uncharacterized protein</fullName>
    </submittedName>
</protein>
<feature type="signal peptide" evidence="1">
    <location>
        <begin position="1"/>
        <end position="35"/>
    </location>
</feature>
<gene>
    <name evidence="2" type="ORF">MUK42_22858</name>
</gene>
<reference evidence="2" key="1">
    <citation type="submission" date="2022-05" db="EMBL/GenBank/DDBJ databases">
        <title>The Musa troglodytarum L. genome provides insights into the mechanism of non-climacteric behaviour and enrichment of carotenoids.</title>
        <authorList>
            <person name="Wang J."/>
        </authorList>
    </citation>
    <scope>NUCLEOTIDE SEQUENCE</scope>
    <source>
        <tissue evidence="2">Leaf</tissue>
    </source>
</reference>
<evidence type="ECO:0000313" key="3">
    <source>
        <dbReference type="Proteomes" id="UP001055439"/>
    </source>
</evidence>
<keyword evidence="3" id="KW-1185">Reference proteome</keyword>
<evidence type="ECO:0000313" key="2">
    <source>
        <dbReference type="EMBL" id="URE12282.1"/>
    </source>
</evidence>
<dbReference type="Gene3D" id="2.30.240.10">
    <property type="entry name" value="At5g01610-like"/>
    <property type="match status" value="1"/>
</dbReference>
<dbReference type="Pfam" id="PF04398">
    <property type="entry name" value="DUF538"/>
    <property type="match status" value="1"/>
</dbReference>
<evidence type="ECO:0000256" key="1">
    <source>
        <dbReference type="SAM" id="SignalP"/>
    </source>
</evidence>
<dbReference type="PANTHER" id="PTHR31676">
    <property type="entry name" value="T31J12.3 PROTEIN-RELATED"/>
    <property type="match status" value="1"/>
</dbReference>
<dbReference type="OrthoDB" id="755906at2759"/>
<keyword evidence="1" id="KW-0732">Signal</keyword>
<dbReference type="PANTHER" id="PTHR31676:SF71">
    <property type="entry name" value="EXPRESSED PROTEIN"/>
    <property type="match status" value="1"/>
</dbReference>
<name>A0A9E7GHC4_9LILI</name>